<keyword evidence="1" id="KW-1133">Transmembrane helix</keyword>
<accession>A0A1X6N208</accession>
<keyword evidence="1" id="KW-0472">Membrane</keyword>
<dbReference type="OrthoDB" id="2749860at2759"/>
<gene>
    <name evidence="2" type="ORF">POSPLADRAFT_1046085</name>
</gene>
<dbReference type="GeneID" id="36323893"/>
<dbReference type="Proteomes" id="UP000194127">
    <property type="component" value="Unassembled WGS sequence"/>
</dbReference>
<keyword evidence="3" id="KW-1185">Reference proteome</keyword>
<keyword evidence="1" id="KW-0812">Transmembrane</keyword>
<sequence length="306" mass="33584">MANSGLASTAGSTFIGVLLGLILYGCSCAQIVIYFRRYSEDPLGLKALAATLWYEQKCGSRLLFTWHLLVASHAAPAKLAVGTSYYIHVVWKPGGWPQSAILRRNTCLCGNVVPFTSSGSGNSGNTRCIRNRCVYYNFFMCDSPWTQNWDQEASTTLMATSRTENVIATLVIYAINRGIFTAYVANFMTINGAHISVLFQALPTGAFYHLHLLQDAVVILVDDRPRPGHSAYVMLLLLGERGAELTYPCSPPVYVNSLLALLNVRQNLRGQMAGPEHVSMTLRNHERLPGNDGTLPGPKIALKFAH</sequence>
<feature type="transmembrane region" description="Helical" evidence="1">
    <location>
        <begin position="12"/>
        <end position="35"/>
    </location>
</feature>
<dbReference type="RefSeq" id="XP_024339453.1">
    <property type="nucleotide sequence ID" value="XM_024478943.1"/>
</dbReference>
<reference evidence="2 3" key="1">
    <citation type="submission" date="2017-04" db="EMBL/GenBank/DDBJ databases">
        <title>Genome Sequence of the Model Brown-Rot Fungus Postia placenta SB12.</title>
        <authorList>
            <consortium name="DOE Joint Genome Institute"/>
            <person name="Gaskell J."/>
            <person name="Kersten P."/>
            <person name="Larrondo L.F."/>
            <person name="Canessa P."/>
            <person name="Martinez D."/>
            <person name="Hibbett D."/>
            <person name="Schmoll M."/>
            <person name="Kubicek C.P."/>
            <person name="Martinez A.T."/>
            <person name="Yadav J."/>
            <person name="Master E."/>
            <person name="Magnuson J.K."/>
            <person name="James T."/>
            <person name="Yaver D."/>
            <person name="Berka R."/>
            <person name="Labutti K."/>
            <person name="Lipzen A."/>
            <person name="Aerts A."/>
            <person name="Barry K."/>
            <person name="Henrissat B."/>
            <person name="Blanchette R."/>
            <person name="Grigoriev I."/>
            <person name="Cullen D."/>
        </authorList>
    </citation>
    <scope>NUCLEOTIDE SEQUENCE [LARGE SCALE GENOMIC DNA]</scope>
    <source>
        <strain evidence="2 3">MAD-698-R-SB12</strain>
    </source>
</reference>
<name>A0A1X6N208_9APHY</name>
<proteinExistence type="predicted"/>
<dbReference type="EMBL" id="KZ110596">
    <property type="protein sequence ID" value="OSX62659.1"/>
    <property type="molecule type" value="Genomic_DNA"/>
</dbReference>
<organism evidence="2 3">
    <name type="scientific">Postia placenta MAD-698-R-SB12</name>
    <dbReference type="NCBI Taxonomy" id="670580"/>
    <lineage>
        <taxon>Eukaryota</taxon>
        <taxon>Fungi</taxon>
        <taxon>Dikarya</taxon>
        <taxon>Basidiomycota</taxon>
        <taxon>Agaricomycotina</taxon>
        <taxon>Agaricomycetes</taxon>
        <taxon>Polyporales</taxon>
        <taxon>Adustoporiaceae</taxon>
        <taxon>Rhodonia</taxon>
    </lineage>
</organism>
<evidence type="ECO:0000313" key="3">
    <source>
        <dbReference type="Proteomes" id="UP000194127"/>
    </source>
</evidence>
<evidence type="ECO:0000256" key="1">
    <source>
        <dbReference type="SAM" id="Phobius"/>
    </source>
</evidence>
<protein>
    <submittedName>
        <fullName evidence="2">Uncharacterized protein</fullName>
    </submittedName>
</protein>
<evidence type="ECO:0000313" key="2">
    <source>
        <dbReference type="EMBL" id="OSX62659.1"/>
    </source>
</evidence>
<dbReference type="AlphaFoldDB" id="A0A1X6N208"/>